<name>U2RMA3_EUBRA</name>
<dbReference type="GO" id="GO:0003677">
    <property type="term" value="F:DNA binding"/>
    <property type="evidence" value="ECO:0007669"/>
    <property type="project" value="InterPro"/>
</dbReference>
<dbReference type="Gene3D" id="3.30.70.1290">
    <property type="entry name" value="Transposase IS200-like"/>
    <property type="match status" value="1"/>
</dbReference>
<evidence type="ECO:0000259" key="1">
    <source>
        <dbReference type="Pfam" id="PF01797"/>
    </source>
</evidence>
<feature type="domain" description="Transposase IS200-like" evidence="1">
    <location>
        <begin position="1"/>
        <end position="36"/>
    </location>
</feature>
<feature type="non-terminal residue" evidence="2">
    <location>
        <position position="36"/>
    </location>
</feature>
<dbReference type="GO" id="GO:0006313">
    <property type="term" value="P:DNA transposition"/>
    <property type="evidence" value="ECO:0007669"/>
    <property type="project" value="InterPro"/>
</dbReference>
<evidence type="ECO:0000313" key="2">
    <source>
        <dbReference type="EMBL" id="ERK51852.1"/>
    </source>
</evidence>
<sequence length="36" mass="4698">MKSYTTYHIWKRYPQYLRKQFWKEHTFWTDGYFACS</sequence>
<protein>
    <recommendedName>
        <fullName evidence="1">Transposase IS200-like domain-containing protein</fullName>
    </recommendedName>
</protein>
<dbReference type="InterPro" id="IPR002686">
    <property type="entry name" value="Transposase_17"/>
</dbReference>
<dbReference type="eggNOG" id="COG1943">
    <property type="taxonomic scope" value="Bacteria"/>
</dbReference>
<organism evidence="2 3">
    <name type="scientific">Eubacterium ramulus ATCC 29099</name>
    <dbReference type="NCBI Taxonomy" id="1256908"/>
    <lineage>
        <taxon>Bacteria</taxon>
        <taxon>Bacillati</taxon>
        <taxon>Bacillota</taxon>
        <taxon>Clostridia</taxon>
        <taxon>Eubacteriales</taxon>
        <taxon>Eubacteriaceae</taxon>
        <taxon>Eubacterium</taxon>
    </lineage>
</organism>
<reference evidence="2 3" key="1">
    <citation type="submission" date="2013-06" db="EMBL/GenBank/DDBJ databases">
        <authorList>
            <person name="Weinstock G."/>
            <person name="Sodergren E."/>
            <person name="Lobos E.A."/>
            <person name="Fulton L."/>
            <person name="Fulton R."/>
            <person name="Courtney L."/>
            <person name="Fronick C."/>
            <person name="O'Laughlin M."/>
            <person name="Godfrey J."/>
            <person name="Wilson R.M."/>
            <person name="Miner T."/>
            <person name="Farmer C."/>
            <person name="Delehaunty K."/>
            <person name="Cordes M."/>
            <person name="Minx P."/>
            <person name="Tomlinson C."/>
            <person name="Chen J."/>
            <person name="Wollam A."/>
            <person name="Pepin K.H."/>
            <person name="Bhonagiri V."/>
            <person name="Zhang X."/>
            <person name="Warren W."/>
            <person name="Mitreva M."/>
            <person name="Mardis E.R."/>
            <person name="Wilson R.K."/>
        </authorList>
    </citation>
    <scope>NUCLEOTIDE SEQUENCE [LARGE SCALE GENOMIC DNA]</scope>
    <source>
        <strain evidence="2 3">ATCC 29099</strain>
    </source>
</reference>
<gene>
    <name evidence="2" type="ORF">HMPREF0373_00312</name>
</gene>
<accession>U2RMA3</accession>
<dbReference type="GO" id="GO:0004803">
    <property type="term" value="F:transposase activity"/>
    <property type="evidence" value="ECO:0007669"/>
    <property type="project" value="InterPro"/>
</dbReference>
<dbReference type="HOGENOM" id="CLU_3361248_0_0_9"/>
<dbReference type="InterPro" id="IPR036515">
    <property type="entry name" value="Transposase_17_sf"/>
</dbReference>
<dbReference type="AlphaFoldDB" id="U2RMA3"/>
<dbReference type="SUPFAM" id="SSF143422">
    <property type="entry name" value="Transposase IS200-like"/>
    <property type="match status" value="1"/>
</dbReference>
<dbReference type="Pfam" id="PF01797">
    <property type="entry name" value="Y1_Tnp"/>
    <property type="match status" value="1"/>
</dbReference>
<dbReference type="Proteomes" id="UP000016608">
    <property type="component" value="Unassembled WGS sequence"/>
</dbReference>
<keyword evidence="3" id="KW-1185">Reference proteome</keyword>
<evidence type="ECO:0000313" key="3">
    <source>
        <dbReference type="Proteomes" id="UP000016608"/>
    </source>
</evidence>
<dbReference type="EMBL" id="AWVJ01000019">
    <property type="protein sequence ID" value="ERK51852.1"/>
    <property type="molecule type" value="Genomic_DNA"/>
</dbReference>
<proteinExistence type="predicted"/>
<comment type="caution">
    <text evidence="2">The sequence shown here is derived from an EMBL/GenBank/DDBJ whole genome shotgun (WGS) entry which is preliminary data.</text>
</comment>